<reference evidence="2" key="1">
    <citation type="submission" date="2011-07" db="EMBL/GenBank/DDBJ databases">
        <title>Biodegradation of r-limonene and other terpenes by Pseudomonas sp. strain 19-rlim.</title>
        <authorList>
            <person name="Eaton R.W."/>
        </authorList>
    </citation>
    <scope>NUCLEOTIDE SEQUENCE</scope>
    <source>
        <strain evidence="2">19-rlim</strain>
    </source>
</reference>
<dbReference type="PANTHER" id="PTHR33490:SF3">
    <property type="entry name" value="CONSERVED INTEGRAL MEMBRANE PROTEIN"/>
    <property type="match status" value="1"/>
</dbReference>
<dbReference type="PANTHER" id="PTHR33490">
    <property type="entry name" value="BLR5614 PROTEIN-RELATED"/>
    <property type="match status" value="1"/>
</dbReference>
<name>G3LGY5_9PSED</name>
<organism evidence="2">
    <name type="scientific">Pseudomonas sp. 19-rlim</name>
    <dbReference type="NCBI Taxonomy" id="1084570"/>
    <lineage>
        <taxon>Bacteria</taxon>
        <taxon>Pseudomonadati</taxon>
        <taxon>Pseudomonadota</taxon>
        <taxon>Gammaproteobacteria</taxon>
        <taxon>Pseudomonadales</taxon>
        <taxon>Pseudomonadaceae</taxon>
        <taxon>Pseudomonas</taxon>
    </lineage>
</organism>
<dbReference type="AlphaFoldDB" id="G3LGY5"/>
<protein>
    <submittedName>
        <fullName evidence="2">Transglutaminase</fullName>
    </submittedName>
</protein>
<proteinExistence type="predicted"/>
<feature type="domain" description="Transglutaminase-like" evidence="1">
    <location>
        <begin position="70"/>
        <end position="142"/>
    </location>
</feature>
<dbReference type="SMART" id="SM00460">
    <property type="entry name" value="TGc"/>
    <property type="match status" value="1"/>
</dbReference>
<dbReference type="InterPro" id="IPR002931">
    <property type="entry name" value="Transglutaminase-like"/>
</dbReference>
<dbReference type="Gene3D" id="3.10.620.30">
    <property type="match status" value="1"/>
</dbReference>
<evidence type="ECO:0000313" key="2">
    <source>
        <dbReference type="EMBL" id="AEO27379.1"/>
    </source>
</evidence>
<evidence type="ECO:0000259" key="1">
    <source>
        <dbReference type="SMART" id="SM00460"/>
    </source>
</evidence>
<dbReference type="InterPro" id="IPR038765">
    <property type="entry name" value="Papain-like_cys_pep_sf"/>
</dbReference>
<dbReference type="EMBL" id="JN379032">
    <property type="protein sequence ID" value="AEO27379.1"/>
    <property type="molecule type" value="Genomic_DNA"/>
</dbReference>
<sequence length="224" mass="25396">MNEEYLLPGRFVESDDAQVIDYVQAVTDCRGVTPIPLESVVRLYYAVRDGFAYDPYDDFNDIQVFSGKRVLQRGRGFCISKAALLAAGCRVLGVPARLGFADVRNHLASPRMREINNGDIFRWHSYTEIFLDGKWVKATPAFDLTLCQRTSTQPLEFDGLSDSIFHEYDGAQRRHMEYVTDHGVFSEVPAEAVLASFRKNCPKVFERSFSAASNSFIDEVQTRK</sequence>
<accession>G3LGY5</accession>
<dbReference type="SUPFAM" id="SSF54001">
    <property type="entry name" value="Cysteine proteinases"/>
    <property type="match status" value="1"/>
</dbReference>
<dbReference type="Pfam" id="PF01841">
    <property type="entry name" value="Transglut_core"/>
    <property type="match status" value="1"/>
</dbReference>